<organism evidence="1 2">
    <name type="scientific">Discina gigas</name>
    <dbReference type="NCBI Taxonomy" id="1032678"/>
    <lineage>
        <taxon>Eukaryota</taxon>
        <taxon>Fungi</taxon>
        <taxon>Dikarya</taxon>
        <taxon>Ascomycota</taxon>
        <taxon>Pezizomycotina</taxon>
        <taxon>Pezizomycetes</taxon>
        <taxon>Pezizales</taxon>
        <taxon>Discinaceae</taxon>
        <taxon>Discina</taxon>
    </lineage>
</organism>
<proteinExistence type="predicted"/>
<comment type="caution">
    <text evidence="1">The sequence shown here is derived from an EMBL/GenBank/DDBJ whole genome shotgun (WGS) entry which is preliminary data.</text>
</comment>
<gene>
    <name evidence="1" type="ORF">Q9L58_000710</name>
</gene>
<sequence>MVMGGFIVVGISAWGLLAGRWFQQFRPVRRLGQWLEVRSGGEDLERGWESGITSRRPRGLLEEQQDLQLGFSGVMVICDQEPIAPPKPSPIELAPAAPRHIPQEKVEIGPSLEEIEALREGCKRIEDIRTRIQGRMVEMKVEIERIGGGDRYRPVP</sequence>
<evidence type="ECO:0000313" key="1">
    <source>
        <dbReference type="EMBL" id="KAL0640152.1"/>
    </source>
</evidence>
<protein>
    <submittedName>
        <fullName evidence="1">Uncharacterized protein</fullName>
    </submittedName>
</protein>
<keyword evidence="2" id="KW-1185">Reference proteome</keyword>
<reference evidence="1 2" key="1">
    <citation type="submission" date="2024-02" db="EMBL/GenBank/DDBJ databases">
        <title>Discinaceae phylogenomics.</title>
        <authorList>
            <person name="Dirks A.C."/>
            <person name="James T.Y."/>
        </authorList>
    </citation>
    <scope>NUCLEOTIDE SEQUENCE [LARGE SCALE GENOMIC DNA]</scope>
    <source>
        <strain evidence="1 2">ACD0624</strain>
    </source>
</reference>
<accession>A0ABR3GWS2</accession>
<name>A0ABR3GWS2_9PEZI</name>
<dbReference type="EMBL" id="JBBBZM010000005">
    <property type="protein sequence ID" value="KAL0640152.1"/>
    <property type="molecule type" value="Genomic_DNA"/>
</dbReference>
<dbReference type="Proteomes" id="UP001447188">
    <property type="component" value="Unassembled WGS sequence"/>
</dbReference>
<evidence type="ECO:0000313" key="2">
    <source>
        <dbReference type="Proteomes" id="UP001447188"/>
    </source>
</evidence>